<feature type="transmembrane region" description="Helical" evidence="1">
    <location>
        <begin position="169"/>
        <end position="189"/>
    </location>
</feature>
<feature type="transmembrane region" description="Helical" evidence="1">
    <location>
        <begin position="276"/>
        <end position="298"/>
    </location>
</feature>
<accession>A0ABT9CAA1</accession>
<keyword evidence="1" id="KW-0812">Transmembrane</keyword>
<sequence>MNILKFRWSTAVWSIIFLILLLSLGTPLSVITLFLLIVPGAVLYAALPLRQFIWHIVPVALIALILDPLNLIRMISFIIPSIVMGHFYKRKASAFRTIMAGMITLLAEFLLLLIIGSLFFQFDLSQEIRDLVSLVVTPLQEAERTGALTSGINWSDADTELVANDIVQLIPFTLILTSLIMSFITHIIVRPNLESLGHAAPKLPPARLWRLPRSLIGYYLLAWILELITHNNSSSTLGVIGLNLMHLVQLCFLIQAIGFCFFLVHERKWHPALTVLLVAVVIIFQNPLRIVGIIDLAFPLREAITRSKR</sequence>
<organism evidence="2 3">
    <name type="scientific">Paenibacillus lacisoli</name>
    <dbReference type="NCBI Taxonomy" id="3064525"/>
    <lineage>
        <taxon>Bacteria</taxon>
        <taxon>Bacillati</taxon>
        <taxon>Bacillota</taxon>
        <taxon>Bacilli</taxon>
        <taxon>Bacillales</taxon>
        <taxon>Paenibacillaceae</taxon>
        <taxon>Paenibacillus</taxon>
    </lineage>
</organism>
<dbReference type="RefSeq" id="WP_305023392.1">
    <property type="nucleotide sequence ID" value="NZ_JAUQTB010000003.1"/>
</dbReference>
<dbReference type="Proteomes" id="UP001240171">
    <property type="component" value="Unassembled WGS sequence"/>
</dbReference>
<comment type="caution">
    <text evidence="2">The sequence shown here is derived from an EMBL/GenBank/DDBJ whole genome shotgun (WGS) entry which is preliminary data.</text>
</comment>
<gene>
    <name evidence="2" type="ORF">Q5741_07105</name>
</gene>
<feature type="transmembrane region" description="Helical" evidence="1">
    <location>
        <begin position="93"/>
        <end position="120"/>
    </location>
</feature>
<evidence type="ECO:0000313" key="2">
    <source>
        <dbReference type="EMBL" id="MDO7906186.1"/>
    </source>
</evidence>
<dbReference type="InterPro" id="IPR018710">
    <property type="entry name" value="DUF2232"/>
</dbReference>
<dbReference type="PANTHER" id="PTHR41324:SF1">
    <property type="entry name" value="DUF2232 DOMAIN-CONTAINING PROTEIN"/>
    <property type="match status" value="1"/>
</dbReference>
<keyword evidence="1" id="KW-1133">Transmembrane helix</keyword>
<keyword evidence="1" id="KW-0472">Membrane</keyword>
<proteinExistence type="predicted"/>
<feature type="transmembrane region" description="Helical" evidence="1">
    <location>
        <begin position="210"/>
        <end position="228"/>
    </location>
</feature>
<reference evidence="2 3" key="1">
    <citation type="submission" date="2023-07" db="EMBL/GenBank/DDBJ databases">
        <title>Paenibacillus sp. JX-17 nov. isolated from soil.</title>
        <authorList>
            <person name="Wan Y."/>
            <person name="Liu B."/>
        </authorList>
    </citation>
    <scope>NUCLEOTIDE SEQUENCE [LARGE SCALE GENOMIC DNA]</scope>
    <source>
        <strain evidence="2 3">JX-17</strain>
    </source>
</reference>
<dbReference type="PANTHER" id="PTHR41324">
    <property type="entry name" value="MEMBRANE PROTEIN-RELATED"/>
    <property type="match status" value="1"/>
</dbReference>
<feature type="transmembrane region" description="Helical" evidence="1">
    <location>
        <begin position="12"/>
        <end position="40"/>
    </location>
</feature>
<dbReference type="EMBL" id="JAUQTB010000003">
    <property type="protein sequence ID" value="MDO7906186.1"/>
    <property type="molecule type" value="Genomic_DNA"/>
</dbReference>
<name>A0ABT9CAA1_9BACL</name>
<evidence type="ECO:0000256" key="1">
    <source>
        <dbReference type="SAM" id="Phobius"/>
    </source>
</evidence>
<evidence type="ECO:0000313" key="3">
    <source>
        <dbReference type="Proteomes" id="UP001240171"/>
    </source>
</evidence>
<feature type="transmembrane region" description="Helical" evidence="1">
    <location>
        <begin position="52"/>
        <end position="72"/>
    </location>
</feature>
<feature type="transmembrane region" description="Helical" evidence="1">
    <location>
        <begin position="240"/>
        <end position="264"/>
    </location>
</feature>
<dbReference type="Pfam" id="PF09991">
    <property type="entry name" value="DUF2232"/>
    <property type="match status" value="1"/>
</dbReference>
<keyword evidence="3" id="KW-1185">Reference proteome</keyword>
<protein>
    <submittedName>
        <fullName evidence="2">DUF2232 domain-containing protein</fullName>
    </submittedName>
</protein>